<feature type="signal peptide" evidence="1">
    <location>
        <begin position="1"/>
        <end position="28"/>
    </location>
</feature>
<organism evidence="2 3">
    <name type="scientific">Hyphomonas johnsonii MHS-2</name>
    <dbReference type="NCBI Taxonomy" id="1280950"/>
    <lineage>
        <taxon>Bacteria</taxon>
        <taxon>Pseudomonadati</taxon>
        <taxon>Pseudomonadota</taxon>
        <taxon>Alphaproteobacteria</taxon>
        <taxon>Hyphomonadales</taxon>
        <taxon>Hyphomonadaceae</taxon>
        <taxon>Hyphomonas</taxon>
    </lineage>
</organism>
<dbReference type="PATRIC" id="fig|1280950.3.peg.1182"/>
<evidence type="ECO:0000256" key="1">
    <source>
        <dbReference type="SAM" id="SignalP"/>
    </source>
</evidence>
<keyword evidence="3" id="KW-1185">Reference proteome</keyword>
<gene>
    <name evidence="2" type="ORF">HJO_05865</name>
</gene>
<dbReference type="AlphaFoldDB" id="A0A059FSA2"/>
<proteinExistence type="predicted"/>
<reference evidence="2 3" key="1">
    <citation type="journal article" date="2014" name="Antonie Van Leeuwenhoek">
        <title>Hyphomonas beringensis sp. nov. and Hyphomonas chukchiensis sp. nov., isolated from surface seawater of the Bering Sea and Chukchi Sea.</title>
        <authorList>
            <person name="Li C."/>
            <person name="Lai Q."/>
            <person name="Li G."/>
            <person name="Dong C."/>
            <person name="Wang J."/>
            <person name="Liao Y."/>
            <person name="Shao Z."/>
        </authorList>
    </citation>
    <scope>NUCLEOTIDE SEQUENCE [LARGE SCALE GENOMIC DNA]</scope>
    <source>
        <strain evidence="2 3">MHS-2</strain>
    </source>
</reference>
<dbReference type="EMBL" id="ARYK01000002">
    <property type="protein sequence ID" value="KCZ93358.1"/>
    <property type="molecule type" value="Genomic_DNA"/>
</dbReference>
<dbReference type="STRING" id="1280950.HJO_05865"/>
<keyword evidence="1" id="KW-0732">Signal</keyword>
<comment type="caution">
    <text evidence="2">The sequence shown here is derived from an EMBL/GenBank/DDBJ whole genome shotgun (WGS) entry which is preliminary data.</text>
</comment>
<feature type="chain" id="PRO_5001573331" evidence="1">
    <location>
        <begin position="29"/>
        <end position="204"/>
    </location>
</feature>
<sequence>MLNSKGQNMKKVLLVSAALLMAPLFASAESTDEATINLAGNVEQICTVIPWTGVAGANGGAANRTYTVSGDTVTFDWDFLINNTDDPGLATIGQTSQAFFSIAFDTFCNDNFTWTTSFTNGGMLNTEPAPAGFTNNLGFNVTIKQIGTGGQGSIGGSAASGDKIYASPAFIGRSQIDFNVVPSTTPPIAGDYAETVTLTFAADT</sequence>
<protein>
    <submittedName>
        <fullName evidence="2">Uncharacterized protein</fullName>
    </submittedName>
</protein>
<accession>A0A059FSA2</accession>
<name>A0A059FSA2_9PROT</name>
<evidence type="ECO:0000313" key="2">
    <source>
        <dbReference type="EMBL" id="KCZ93358.1"/>
    </source>
</evidence>
<dbReference type="Proteomes" id="UP000025171">
    <property type="component" value="Unassembled WGS sequence"/>
</dbReference>
<evidence type="ECO:0000313" key="3">
    <source>
        <dbReference type="Proteomes" id="UP000025171"/>
    </source>
</evidence>